<evidence type="ECO:0000256" key="4">
    <source>
        <dbReference type="ARBA" id="ARBA00022475"/>
    </source>
</evidence>
<sequence length="584" mass="62357">MSQAEAPAGFSTGWWREVRLRLADLPRHALELWRRSLQFRTVVITFALSSLAIFVIGLYISFSIASNLFKTQLDSALSDANDATIAAQRILEGSDAADRASMQASMAAVVQTVRSVSGSSAIAYFQPAGASVSLAPPTRIAPILQGGVITPELHEHVRADPDGQYWQSVALEGDDGADDPGVVVGSSIGVPGVGEYELYIGYNFAAAQETLAFMQLVGTIGAVALLVLLSAITLLVVRWVIEPIRSAATTSRRLAAGDLGVRMPEKGEDELATLAASFNGMADSLQARIRELADLSVMQQRFVSDVSHELRTPLTTIRLAGDVLYGQRDDFPGPTSRTVELLHTQTERFETLLSDLLEISRYDAGSVELATEPTNLVHLAGDAIESMHELAHSRGSELRLEAPGGHLDARVDPRRIRRIVRNLLGNAIEHGEGRPIVVAVDSNETAIALSVRDYGLGMTAEESARVFDRFWRADPSRTRTIGGTGLGLAISLEDAVAHGGTLEVWSRRGSGTVFRLTLPRSGVPADEEIVSPLPLEPDDIEATGPPPTGVVGAIDTEATVETDAAGRAASAKGTPAGRWEAHDA</sequence>
<dbReference type="NCBIfam" id="NF040691">
    <property type="entry name" value="MtrAB_MtrB"/>
    <property type="match status" value="1"/>
</dbReference>
<keyword evidence="10" id="KW-0067">ATP-binding</keyword>
<dbReference type="SUPFAM" id="SSF158472">
    <property type="entry name" value="HAMP domain-like"/>
    <property type="match status" value="1"/>
</dbReference>
<dbReference type="Pfam" id="PF00512">
    <property type="entry name" value="HisKA"/>
    <property type="match status" value="1"/>
</dbReference>
<dbReference type="InterPro" id="IPR047669">
    <property type="entry name" value="MtrAB_MtrB"/>
</dbReference>
<feature type="transmembrane region" description="Helical" evidence="16">
    <location>
        <begin position="216"/>
        <end position="241"/>
    </location>
</feature>
<evidence type="ECO:0000256" key="15">
    <source>
        <dbReference type="SAM" id="MobiDB-lite"/>
    </source>
</evidence>
<dbReference type="CDD" id="cd00082">
    <property type="entry name" value="HisKA"/>
    <property type="match status" value="1"/>
</dbReference>
<keyword evidence="9 19" id="KW-0418">Kinase</keyword>
<proteinExistence type="predicted"/>
<evidence type="ECO:0000256" key="5">
    <source>
        <dbReference type="ARBA" id="ARBA00022553"/>
    </source>
</evidence>
<dbReference type="Gene3D" id="1.10.287.130">
    <property type="match status" value="1"/>
</dbReference>
<comment type="catalytic activity">
    <reaction evidence="1">
        <text>ATP + protein L-histidine = ADP + protein N-phospho-L-histidine.</text>
        <dbReference type="EC" id="2.7.13.3"/>
    </reaction>
</comment>
<evidence type="ECO:0000256" key="2">
    <source>
        <dbReference type="ARBA" id="ARBA00004651"/>
    </source>
</evidence>
<gene>
    <name evidence="19" type="ORF">BJY17_001231</name>
</gene>
<dbReference type="PANTHER" id="PTHR45436">
    <property type="entry name" value="SENSOR HISTIDINE KINASE YKOH"/>
    <property type="match status" value="1"/>
</dbReference>
<evidence type="ECO:0000259" key="18">
    <source>
        <dbReference type="PROSITE" id="PS50885"/>
    </source>
</evidence>
<feature type="domain" description="Histidine kinase" evidence="17">
    <location>
        <begin position="305"/>
        <end position="522"/>
    </location>
</feature>
<comment type="caution">
    <text evidence="19">The sequence shown here is derived from an EMBL/GenBank/DDBJ whole genome shotgun (WGS) entry which is preliminary data.</text>
</comment>
<dbReference type="SMART" id="SM00387">
    <property type="entry name" value="HATPase_c"/>
    <property type="match status" value="1"/>
</dbReference>
<dbReference type="Pfam" id="PF02518">
    <property type="entry name" value="HATPase_c"/>
    <property type="match status" value="1"/>
</dbReference>
<evidence type="ECO:0000313" key="20">
    <source>
        <dbReference type="Proteomes" id="UP000549066"/>
    </source>
</evidence>
<evidence type="ECO:0000256" key="11">
    <source>
        <dbReference type="ARBA" id="ARBA00022989"/>
    </source>
</evidence>
<name>A0A852WZE3_9MICO</name>
<keyword evidence="5" id="KW-0597">Phosphoprotein</keyword>
<dbReference type="FunFam" id="3.30.565.10:FF:000013">
    <property type="entry name" value="Two-component sensor histidine kinase"/>
    <property type="match status" value="1"/>
</dbReference>
<dbReference type="PROSITE" id="PS50109">
    <property type="entry name" value="HIS_KIN"/>
    <property type="match status" value="1"/>
</dbReference>
<dbReference type="GO" id="GO:0000155">
    <property type="term" value="F:phosphorelay sensor kinase activity"/>
    <property type="evidence" value="ECO:0007669"/>
    <property type="project" value="InterPro"/>
</dbReference>
<evidence type="ECO:0000256" key="12">
    <source>
        <dbReference type="ARBA" id="ARBA00023012"/>
    </source>
</evidence>
<keyword evidence="6 19" id="KW-0808">Transferase</keyword>
<dbReference type="PROSITE" id="PS50885">
    <property type="entry name" value="HAMP"/>
    <property type="match status" value="1"/>
</dbReference>
<evidence type="ECO:0000256" key="10">
    <source>
        <dbReference type="ARBA" id="ARBA00022840"/>
    </source>
</evidence>
<keyword evidence="8" id="KW-0547">Nucleotide-binding</keyword>
<dbReference type="InterPro" id="IPR004358">
    <property type="entry name" value="Sig_transdc_His_kin-like_C"/>
</dbReference>
<evidence type="ECO:0000259" key="17">
    <source>
        <dbReference type="PROSITE" id="PS50109"/>
    </source>
</evidence>
<evidence type="ECO:0000256" key="8">
    <source>
        <dbReference type="ARBA" id="ARBA00022741"/>
    </source>
</evidence>
<dbReference type="EC" id="2.7.13.3" evidence="3"/>
<dbReference type="GO" id="GO:0005524">
    <property type="term" value="F:ATP binding"/>
    <property type="evidence" value="ECO:0007669"/>
    <property type="project" value="UniProtKB-KW"/>
</dbReference>
<accession>A0A852WZE3</accession>
<dbReference type="CDD" id="cd06225">
    <property type="entry name" value="HAMP"/>
    <property type="match status" value="1"/>
</dbReference>
<keyword evidence="7 16" id="KW-0812">Transmembrane</keyword>
<keyword evidence="20" id="KW-1185">Reference proteome</keyword>
<keyword evidence="13 16" id="KW-0472">Membrane</keyword>
<dbReference type="InterPro" id="IPR003594">
    <property type="entry name" value="HATPase_dom"/>
</dbReference>
<dbReference type="SMART" id="SM00304">
    <property type="entry name" value="HAMP"/>
    <property type="match status" value="1"/>
</dbReference>
<dbReference type="Gene3D" id="6.10.340.10">
    <property type="match status" value="1"/>
</dbReference>
<evidence type="ECO:0000256" key="6">
    <source>
        <dbReference type="ARBA" id="ARBA00022679"/>
    </source>
</evidence>
<dbReference type="AlphaFoldDB" id="A0A852WZE3"/>
<evidence type="ECO:0000256" key="3">
    <source>
        <dbReference type="ARBA" id="ARBA00012438"/>
    </source>
</evidence>
<dbReference type="RefSeq" id="WP_179550596.1">
    <property type="nucleotide sequence ID" value="NZ_JACCFI010000001.1"/>
</dbReference>
<evidence type="ECO:0000256" key="1">
    <source>
        <dbReference type="ARBA" id="ARBA00000085"/>
    </source>
</evidence>
<dbReference type="InterPro" id="IPR050428">
    <property type="entry name" value="TCS_sensor_his_kinase"/>
</dbReference>
<evidence type="ECO:0000256" key="16">
    <source>
        <dbReference type="SAM" id="Phobius"/>
    </source>
</evidence>
<keyword evidence="11 16" id="KW-1133">Transmembrane helix</keyword>
<dbReference type="InterPro" id="IPR036890">
    <property type="entry name" value="HATPase_C_sf"/>
</dbReference>
<dbReference type="CDD" id="cd00075">
    <property type="entry name" value="HATPase"/>
    <property type="match status" value="1"/>
</dbReference>
<evidence type="ECO:0000313" key="19">
    <source>
        <dbReference type="EMBL" id="NYG20484.1"/>
    </source>
</evidence>
<feature type="transmembrane region" description="Helical" evidence="16">
    <location>
        <begin position="42"/>
        <end position="62"/>
    </location>
</feature>
<dbReference type="PANTHER" id="PTHR45436:SF5">
    <property type="entry name" value="SENSOR HISTIDINE KINASE TRCS"/>
    <property type="match status" value="1"/>
</dbReference>
<dbReference type="GO" id="GO:0005886">
    <property type="term" value="C:plasma membrane"/>
    <property type="evidence" value="ECO:0007669"/>
    <property type="project" value="UniProtKB-SubCell"/>
</dbReference>
<dbReference type="FunFam" id="1.10.287.130:FF:000010">
    <property type="entry name" value="Two-component sensor histidine kinase"/>
    <property type="match status" value="1"/>
</dbReference>
<reference evidence="19 20" key="1">
    <citation type="submission" date="2020-07" db="EMBL/GenBank/DDBJ databases">
        <title>Sequencing the genomes of 1000 actinobacteria strains.</title>
        <authorList>
            <person name="Klenk H.-P."/>
        </authorList>
    </citation>
    <scope>NUCLEOTIDE SEQUENCE [LARGE SCALE GENOMIC DNA]</scope>
    <source>
        <strain evidence="19 20">DSM 8598</strain>
    </source>
</reference>
<organism evidence="19 20">
    <name type="scientific">Agromyces hippuratus</name>
    <dbReference type="NCBI Taxonomy" id="286438"/>
    <lineage>
        <taxon>Bacteria</taxon>
        <taxon>Bacillati</taxon>
        <taxon>Actinomycetota</taxon>
        <taxon>Actinomycetes</taxon>
        <taxon>Micrococcales</taxon>
        <taxon>Microbacteriaceae</taxon>
        <taxon>Agromyces</taxon>
    </lineage>
</organism>
<dbReference type="Proteomes" id="UP000549066">
    <property type="component" value="Unassembled WGS sequence"/>
</dbReference>
<dbReference type="InterPro" id="IPR003660">
    <property type="entry name" value="HAMP_dom"/>
</dbReference>
<dbReference type="SUPFAM" id="SSF55874">
    <property type="entry name" value="ATPase domain of HSP90 chaperone/DNA topoisomerase II/histidine kinase"/>
    <property type="match status" value="1"/>
</dbReference>
<dbReference type="Pfam" id="PF00672">
    <property type="entry name" value="HAMP"/>
    <property type="match status" value="1"/>
</dbReference>
<protein>
    <recommendedName>
        <fullName evidence="14">Sensor histidine kinase MtrB</fullName>
        <ecNumber evidence="3">2.7.13.3</ecNumber>
    </recommendedName>
</protein>
<evidence type="ECO:0000256" key="14">
    <source>
        <dbReference type="ARBA" id="ARBA00035305"/>
    </source>
</evidence>
<evidence type="ECO:0000256" key="7">
    <source>
        <dbReference type="ARBA" id="ARBA00022692"/>
    </source>
</evidence>
<dbReference type="InterPro" id="IPR036097">
    <property type="entry name" value="HisK_dim/P_sf"/>
</dbReference>
<comment type="subcellular location">
    <subcellularLocation>
        <location evidence="2">Cell membrane</location>
        <topology evidence="2">Multi-pass membrane protein</topology>
    </subcellularLocation>
</comment>
<keyword evidence="4" id="KW-1003">Cell membrane</keyword>
<feature type="region of interest" description="Disordered" evidence="15">
    <location>
        <begin position="560"/>
        <end position="584"/>
    </location>
</feature>
<dbReference type="EMBL" id="JACCFI010000001">
    <property type="protein sequence ID" value="NYG20484.1"/>
    <property type="molecule type" value="Genomic_DNA"/>
</dbReference>
<dbReference type="PRINTS" id="PR00344">
    <property type="entry name" value="BCTRLSENSOR"/>
</dbReference>
<dbReference type="SUPFAM" id="SSF47384">
    <property type="entry name" value="Homodimeric domain of signal transducing histidine kinase"/>
    <property type="match status" value="1"/>
</dbReference>
<dbReference type="Gene3D" id="3.30.565.10">
    <property type="entry name" value="Histidine kinase-like ATPase, C-terminal domain"/>
    <property type="match status" value="1"/>
</dbReference>
<dbReference type="InterPro" id="IPR003661">
    <property type="entry name" value="HisK_dim/P_dom"/>
</dbReference>
<feature type="domain" description="HAMP" evidence="18">
    <location>
        <begin position="238"/>
        <end position="290"/>
    </location>
</feature>
<keyword evidence="12" id="KW-0902">Two-component regulatory system</keyword>
<evidence type="ECO:0000256" key="13">
    <source>
        <dbReference type="ARBA" id="ARBA00023136"/>
    </source>
</evidence>
<dbReference type="SMART" id="SM00388">
    <property type="entry name" value="HisKA"/>
    <property type="match status" value="1"/>
</dbReference>
<dbReference type="InterPro" id="IPR005467">
    <property type="entry name" value="His_kinase_dom"/>
</dbReference>
<evidence type="ECO:0000256" key="9">
    <source>
        <dbReference type="ARBA" id="ARBA00022777"/>
    </source>
</evidence>